<protein>
    <submittedName>
        <fullName evidence="1">Uncharacterized protein</fullName>
    </submittedName>
</protein>
<dbReference type="GeneID" id="63848741"/>
<keyword evidence="2" id="KW-1185">Reference proteome</keyword>
<organism evidence="1 2">
    <name type="scientific">Cucurbitaria berberidis CBS 394.84</name>
    <dbReference type="NCBI Taxonomy" id="1168544"/>
    <lineage>
        <taxon>Eukaryota</taxon>
        <taxon>Fungi</taxon>
        <taxon>Dikarya</taxon>
        <taxon>Ascomycota</taxon>
        <taxon>Pezizomycotina</taxon>
        <taxon>Dothideomycetes</taxon>
        <taxon>Pleosporomycetidae</taxon>
        <taxon>Pleosporales</taxon>
        <taxon>Pleosporineae</taxon>
        <taxon>Cucurbitariaceae</taxon>
        <taxon>Cucurbitaria</taxon>
    </lineage>
</organism>
<gene>
    <name evidence="1" type="ORF">K460DRAFT_350253</name>
</gene>
<evidence type="ECO:0000313" key="2">
    <source>
        <dbReference type="Proteomes" id="UP000800039"/>
    </source>
</evidence>
<dbReference type="Proteomes" id="UP000800039">
    <property type="component" value="Unassembled WGS sequence"/>
</dbReference>
<dbReference type="RefSeq" id="XP_040792717.1">
    <property type="nucleotide sequence ID" value="XM_040931489.1"/>
</dbReference>
<name>A0A9P4GRF5_9PLEO</name>
<proteinExistence type="predicted"/>
<dbReference type="AlphaFoldDB" id="A0A9P4GRF5"/>
<accession>A0A9P4GRF5</accession>
<dbReference type="OrthoDB" id="5335493at2759"/>
<comment type="caution">
    <text evidence="1">The sequence shown here is derived from an EMBL/GenBank/DDBJ whole genome shotgun (WGS) entry which is preliminary data.</text>
</comment>
<dbReference type="EMBL" id="ML976614">
    <property type="protein sequence ID" value="KAF1850154.1"/>
    <property type="molecule type" value="Genomic_DNA"/>
</dbReference>
<reference evidence="1" key="1">
    <citation type="submission" date="2020-01" db="EMBL/GenBank/DDBJ databases">
        <authorList>
            <consortium name="DOE Joint Genome Institute"/>
            <person name="Haridas S."/>
            <person name="Albert R."/>
            <person name="Binder M."/>
            <person name="Bloem J."/>
            <person name="Labutti K."/>
            <person name="Salamov A."/>
            <person name="Andreopoulos B."/>
            <person name="Baker S.E."/>
            <person name="Barry K."/>
            <person name="Bills G."/>
            <person name="Bluhm B.H."/>
            <person name="Cannon C."/>
            <person name="Castanera R."/>
            <person name="Culley D.E."/>
            <person name="Daum C."/>
            <person name="Ezra D."/>
            <person name="Gonzalez J.B."/>
            <person name="Henrissat B."/>
            <person name="Kuo A."/>
            <person name="Liang C."/>
            <person name="Lipzen A."/>
            <person name="Lutzoni F."/>
            <person name="Magnuson J."/>
            <person name="Mondo S."/>
            <person name="Nolan M."/>
            <person name="Ohm R."/>
            <person name="Pangilinan J."/>
            <person name="Park H.-J."/>
            <person name="Ramirez L."/>
            <person name="Alfaro M."/>
            <person name="Sun H."/>
            <person name="Tritt A."/>
            <person name="Yoshinaga Y."/>
            <person name="Zwiers L.-H."/>
            <person name="Turgeon B.G."/>
            <person name="Goodwin S.B."/>
            <person name="Spatafora J.W."/>
            <person name="Crous P.W."/>
            <person name="Grigoriev I.V."/>
        </authorList>
    </citation>
    <scope>NUCLEOTIDE SEQUENCE</scope>
    <source>
        <strain evidence="1">CBS 394.84</strain>
    </source>
</reference>
<sequence length="509" mass="59469">MSHRREKREKLVDRLGRMSWSQDSHARQFSLSLQPPNYTYLKDRYEYIYKFQPARSQKDAVIRLVRQAIEQLNQHPDHGVLMCNNHIQITPSTTAPPIWPPDSKNNNDVKFYTFFRDDDEFPATVPVSIIPREGQITVDKIHVRVKGVWVPIKDWLLRFADTDLLRRRGTTSVTYFFRKRSKQPFRLMDLPVEIRLMIFEFAIAPAGKVYPRSKASKNDWPADVSKVKPQDEHITLGIGYNNTSSQRVEVYQETPPPNLSLLYINKKVKDEALKAGWEGLKRCFVDYPAFSSVAESKIGVATRFNILGHIELSFTSKAWFEFFGIEVKPIIHLTESISLGHHLTRLNERTHLEIRFRDPEDGYIGDPWGETFERTTCQTIMVDHILTLAFEHIKHIKDIKITGFVRKPQKDYWHDILAKERINQPHGHDNGATLKAILNTPNENLPHDCICRKSCICQFKDRWFWDRSRDSYGNIRGDWFLEGTRFDFEDGTENEVHDESTALCMGSYW</sequence>
<evidence type="ECO:0000313" key="1">
    <source>
        <dbReference type="EMBL" id="KAF1850154.1"/>
    </source>
</evidence>